<protein>
    <submittedName>
        <fullName evidence="1">Uncharacterized protein</fullName>
    </submittedName>
</protein>
<proteinExistence type="predicted"/>
<keyword evidence="2" id="KW-1185">Reference proteome</keyword>
<dbReference type="EMBL" id="QLTA01000046">
    <property type="protein sequence ID" value="RAR76528.1"/>
    <property type="molecule type" value="Genomic_DNA"/>
</dbReference>
<organism evidence="1 2">
    <name type="scientific">Paracidovorax anthurii</name>
    <dbReference type="NCBI Taxonomy" id="78229"/>
    <lineage>
        <taxon>Bacteria</taxon>
        <taxon>Pseudomonadati</taxon>
        <taxon>Pseudomonadota</taxon>
        <taxon>Betaproteobacteria</taxon>
        <taxon>Burkholderiales</taxon>
        <taxon>Comamonadaceae</taxon>
        <taxon>Paracidovorax</taxon>
    </lineage>
</organism>
<dbReference type="Proteomes" id="UP000248856">
    <property type="component" value="Unassembled WGS sequence"/>
</dbReference>
<reference evidence="1 2" key="1">
    <citation type="submission" date="2018-06" db="EMBL/GenBank/DDBJ databases">
        <title>Genomic Encyclopedia of Archaeal and Bacterial Type Strains, Phase II (KMG-II): from individual species to whole genera.</title>
        <authorList>
            <person name="Goeker M."/>
        </authorList>
    </citation>
    <scope>NUCLEOTIDE SEQUENCE [LARGE SCALE GENOMIC DNA]</scope>
    <source>
        <strain evidence="1 2">CFPB 3232</strain>
    </source>
</reference>
<name>A0A328YRB3_9BURK</name>
<sequence>MEPVDSPFDPLMHLDLARSCGEGGLGPAPHALEVSVYAESTGPRQGTLTVFSASGETLAQTAFDSSITVSVHAAETDLRLVLEMEAGLYLAARVAGYRSGTAVVLSPLSTLVDAYAGAHPGMDLAQAQARVLESLALPPDVPVGTPGCSLDRDLFDNERFYRAAGDAGGMAALAGQVAGAVNEGRVQGFGQGTAGLLGAGKSTEAIVKDLVDGLAGNFKDWAGGQVKGWLMQVSGLNSFLRELGLGEGEDSTAKQLQALTAEIQRLSDAIDKVPRSTAYIVCLTALETLKAFVKTKTELLQDAAGDAPPSAEQLQEQFVKNVNESLVLTQLHDNQVGSGSDAKGLIRLLLDDHPKFYAGRADTAYDEILFNAFNQARVLQVQALNLKIEAAHADNPPQLAAAERCLDDYHIQIKRQRLMYPNGLKPFADGAILDRATGLMWKPGMFEYDGYEALLADPASAGNPWRLPTIEELRSLMPPDAARARLLSDDRSAAAPAIMRHFGFLPLTVQKDGATQYRHFADLGPAGSRDRKILGPGYIVTSNAYKRRDRNWGMHDYELRTLVMNLYNGDEENIRIKFCRGNGQCYTQYGSNVPPVPWTMPVLYVRRPPVPIQFKVEFYEGFKSTSDTAQGRALALYSDSDRWKDVTEDAIWSVVGDNASDVHVSNSDGTSGLVQLRSKERTPRAYTIKAELPWYLSDQPGQSGRLDGTAVLYGNQSAPAPVLKRLLLSPAKKVTKQYPSVYDLHIRGVLSSGAAVDQDEAAWSWTSNDPSVQISSSGRVTVSKAPASKKQIQIKAKSGDAEGFAYLVLLP</sequence>
<evidence type="ECO:0000313" key="1">
    <source>
        <dbReference type="EMBL" id="RAR76528.1"/>
    </source>
</evidence>
<accession>A0A328YRB3</accession>
<evidence type="ECO:0000313" key="2">
    <source>
        <dbReference type="Proteomes" id="UP000248856"/>
    </source>
</evidence>
<dbReference type="AlphaFoldDB" id="A0A328YRB3"/>
<dbReference type="OrthoDB" id="8555302at2"/>
<comment type="caution">
    <text evidence="1">The sequence shown here is derived from an EMBL/GenBank/DDBJ whole genome shotgun (WGS) entry which is preliminary data.</text>
</comment>
<dbReference type="RefSeq" id="WP_111880419.1">
    <property type="nucleotide sequence ID" value="NZ_CBCSGC010000027.1"/>
</dbReference>
<gene>
    <name evidence="1" type="ORF">AX018_10464</name>
</gene>